<evidence type="ECO:0000256" key="1">
    <source>
        <dbReference type="SAM" id="Phobius"/>
    </source>
</evidence>
<proteinExistence type="predicted"/>
<feature type="transmembrane region" description="Helical" evidence="1">
    <location>
        <begin position="60"/>
        <end position="79"/>
    </location>
</feature>
<dbReference type="Proteomes" id="UP000600865">
    <property type="component" value="Unassembled WGS sequence"/>
</dbReference>
<dbReference type="PANTHER" id="PTHR28008">
    <property type="entry name" value="DOMAIN PROTEIN, PUTATIVE (AFU_ORTHOLOGUE AFUA_3G10980)-RELATED"/>
    <property type="match status" value="1"/>
</dbReference>
<organism evidence="3 4">
    <name type="scientific">Litorimonas cladophorae</name>
    <dbReference type="NCBI Taxonomy" id="1220491"/>
    <lineage>
        <taxon>Bacteria</taxon>
        <taxon>Pseudomonadati</taxon>
        <taxon>Pseudomonadota</taxon>
        <taxon>Alphaproteobacteria</taxon>
        <taxon>Maricaulales</taxon>
        <taxon>Robiginitomaculaceae</taxon>
    </lineage>
</organism>
<protein>
    <recommendedName>
        <fullName evidence="2">VanZ-like domain-containing protein</fullName>
    </recommendedName>
</protein>
<dbReference type="PANTHER" id="PTHR28008:SF1">
    <property type="entry name" value="DOMAIN PROTEIN, PUTATIVE (AFU_ORTHOLOGUE AFUA_3G10980)-RELATED"/>
    <property type="match status" value="1"/>
</dbReference>
<dbReference type="InterPro" id="IPR006976">
    <property type="entry name" value="VanZ-like"/>
</dbReference>
<dbReference type="EMBL" id="BMYV01000002">
    <property type="protein sequence ID" value="GGX68649.1"/>
    <property type="molecule type" value="Genomic_DNA"/>
</dbReference>
<keyword evidence="1" id="KW-0472">Membrane</keyword>
<dbReference type="Pfam" id="PF04892">
    <property type="entry name" value="VanZ"/>
    <property type="match status" value="1"/>
</dbReference>
<feature type="transmembrane region" description="Helical" evidence="1">
    <location>
        <begin position="91"/>
        <end position="108"/>
    </location>
</feature>
<evidence type="ECO:0000259" key="2">
    <source>
        <dbReference type="Pfam" id="PF04892"/>
    </source>
</evidence>
<feature type="transmembrane region" description="Helical" evidence="1">
    <location>
        <begin position="36"/>
        <end position="53"/>
    </location>
</feature>
<reference evidence="3 4" key="1">
    <citation type="journal article" date="2014" name="Int. J. Syst. Evol. Microbiol.">
        <title>Complete genome sequence of Corynebacterium casei LMG S-19264T (=DSM 44701T), isolated from a smear-ripened cheese.</title>
        <authorList>
            <consortium name="US DOE Joint Genome Institute (JGI-PGF)"/>
            <person name="Walter F."/>
            <person name="Albersmeier A."/>
            <person name="Kalinowski J."/>
            <person name="Ruckert C."/>
        </authorList>
    </citation>
    <scope>NUCLEOTIDE SEQUENCE [LARGE SCALE GENOMIC DNA]</scope>
    <source>
        <strain evidence="3 4">KCTC 23968</strain>
    </source>
</reference>
<evidence type="ECO:0000313" key="3">
    <source>
        <dbReference type="EMBL" id="GGX68649.1"/>
    </source>
</evidence>
<dbReference type="AlphaFoldDB" id="A0A918KN43"/>
<evidence type="ECO:0000313" key="4">
    <source>
        <dbReference type="Proteomes" id="UP000600865"/>
    </source>
</evidence>
<sequence>MKWIFRLLTAAALLTVAYMSLRPSLAVGGVPNMDKVLHFGAYGFLAGLARLGWLRIWGGWIFLGLAVFGIAIEIAQHTMALGRTGSIADTVANLGGAACALLIFHFLWTRYQR</sequence>
<keyword evidence="4" id="KW-1185">Reference proteome</keyword>
<accession>A0A918KN43</accession>
<name>A0A918KN43_9PROT</name>
<keyword evidence="1" id="KW-0812">Transmembrane</keyword>
<gene>
    <name evidence="3" type="ORF">GCM10011309_18100</name>
</gene>
<comment type="caution">
    <text evidence="3">The sequence shown here is derived from an EMBL/GenBank/DDBJ whole genome shotgun (WGS) entry which is preliminary data.</text>
</comment>
<keyword evidence="1" id="KW-1133">Transmembrane helix</keyword>
<feature type="domain" description="VanZ-like" evidence="2">
    <location>
        <begin position="27"/>
        <end position="107"/>
    </location>
</feature>
<dbReference type="RefSeq" id="WP_189584616.1">
    <property type="nucleotide sequence ID" value="NZ_BMYV01000002.1"/>
</dbReference>